<comment type="caution">
    <text evidence="8">The sequence shown here is derived from an EMBL/GenBank/DDBJ whole genome shotgun (WGS) entry which is preliminary data.</text>
</comment>
<gene>
    <name evidence="8" type="ORF">B7R22_15375</name>
</gene>
<sequence length="319" mass="34053">MCVGAVHEPLRPRTATGRRHAGTAHRAARLHHRGNRHHRHRGRHRDVHVAVPTLSESATVLRLRAAGCVFAEEEAALLVAQAGSDAELEAMVLRRIEGIPLEHILGWAEFAGIRVGVDAAVFVPRRRTEFLAGLALAFAREASGAQPTVLDLCCGSGAIALVVETGIPGARVFAADIDPAAVRTARRNLARPDRVFEGDLFAPLPAGLAGSFDVIVANTPYVPTEALSLMPPEARLHESRVALDGGDDGLDVQRRVAACAADWLAPDGRLLVEVNEAQAPSVIRIFTAAGLEAHAESSDEFEVTVVVGRLLDSILQHFS</sequence>
<dbReference type="OrthoDB" id="9800643at2"/>
<name>A0A3E0VSK2_9MICO</name>
<dbReference type="InterPro" id="IPR004556">
    <property type="entry name" value="HemK-like"/>
</dbReference>
<accession>A0A3E0VSK2</accession>
<organism evidence="8 9">
    <name type="scientific">Subtercola boreus</name>
    <dbReference type="NCBI Taxonomy" id="120213"/>
    <lineage>
        <taxon>Bacteria</taxon>
        <taxon>Bacillati</taxon>
        <taxon>Actinomycetota</taxon>
        <taxon>Actinomycetes</taxon>
        <taxon>Micrococcales</taxon>
        <taxon>Microbacteriaceae</taxon>
        <taxon>Subtercola</taxon>
    </lineage>
</organism>
<dbReference type="AlphaFoldDB" id="A0A3E0VSK2"/>
<dbReference type="NCBIfam" id="TIGR00536">
    <property type="entry name" value="hemK_fam"/>
    <property type="match status" value="1"/>
</dbReference>
<comment type="catalytic activity">
    <reaction evidence="5">
        <text>L-glutaminyl-[peptide chain release factor] + S-adenosyl-L-methionine = N(5)-methyl-L-glutaminyl-[peptide chain release factor] + S-adenosyl-L-homocysteine + H(+)</text>
        <dbReference type="Rhea" id="RHEA:42896"/>
        <dbReference type="Rhea" id="RHEA-COMP:10271"/>
        <dbReference type="Rhea" id="RHEA-COMP:10272"/>
        <dbReference type="ChEBI" id="CHEBI:15378"/>
        <dbReference type="ChEBI" id="CHEBI:30011"/>
        <dbReference type="ChEBI" id="CHEBI:57856"/>
        <dbReference type="ChEBI" id="CHEBI:59789"/>
        <dbReference type="ChEBI" id="CHEBI:61891"/>
        <dbReference type="EC" id="2.1.1.297"/>
    </reaction>
</comment>
<evidence type="ECO:0000313" key="8">
    <source>
        <dbReference type="EMBL" id="RFA12499.1"/>
    </source>
</evidence>
<evidence type="ECO:0000256" key="3">
    <source>
        <dbReference type="ARBA" id="ARBA00022679"/>
    </source>
</evidence>
<dbReference type="InterPro" id="IPR007848">
    <property type="entry name" value="Small_mtfrase_dom"/>
</dbReference>
<dbReference type="CDD" id="cd02440">
    <property type="entry name" value="AdoMet_MTases"/>
    <property type="match status" value="1"/>
</dbReference>
<evidence type="ECO:0000313" key="9">
    <source>
        <dbReference type="Proteomes" id="UP000256541"/>
    </source>
</evidence>
<feature type="compositionally biased region" description="Basic residues" evidence="6">
    <location>
        <begin position="16"/>
        <end position="44"/>
    </location>
</feature>
<proteinExistence type="predicted"/>
<dbReference type="PANTHER" id="PTHR18895">
    <property type="entry name" value="HEMK METHYLTRANSFERASE"/>
    <property type="match status" value="1"/>
</dbReference>
<dbReference type="Pfam" id="PF05175">
    <property type="entry name" value="MTS"/>
    <property type="match status" value="1"/>
</dbReference>
<evidence type="ECO:0000256" key="1">
    <source>
        <dbReference type="ARBA" id="ARBA00012771"/>
    </source>
</evidence>
<dbReference type="EMBL" id="NBXB01000041">
    <property type="protein sequence ID" value="RFA12499.1"/>
    <property type="molecule type" value="Genomic_DNA"/>
</dbReference>
<evidence type="ECO:0000256" key="5">
    <source>
        <dbReference type="ARBA" id="ARBA00048391"/>
    </source>
</evidence>
<feature type="region of interest" description="Disordered" evidence="6">
    <location>
        <begin position="13"/>
        <end position="44"/>
    </location>
</feature>
<dbReference type="PANTHER" id="PTHR18895:SF74">
    <property type="entry name" value="MTRF1L RELEASE FACTOR GLUTAMINE METHYLTRANSFERASE"/>
    <property type="match status" value="1"/>
</dbReference>
<dbReference type="InterPro" id="IPR050320">
    <property type="entry name" value="N5-glutamine_MTase"/>
</dbReference>
<dbReference type="GO" id="GO:0102559">
    <property type="term" value="F:peptide chain release factor N(5)-glutamine methyltransferase activity"/>
    <property type="evidence" value="ECO:0007669"/>
    <property type="project" value="UniProtKB-EC"/>
</dbReference>
<dbReference type="InterPro" id="IPR022446">
    <property type="entry name" value="MeTrfrase_put"/>
</dbReference>
<dbReference type="Proteomes" id="UP000256541">
    <property type="component" value="Unassembled WGS sequence"/>
</dbReference>
<evidence type="ECO:0000256" key="6">
    <source>
        <dbReference type="SAM" id="MobiDB-lite"/>
    </source>
</evidence>
<dbReference type="InterPro" id="IPR029063">
    <property type="entry name" value="SAM-dependent_MTases_sf"/>
</dbReference>
<evidence type="ECO:0000256" key="4">
    <source>
        <dbReference type="ARBA" id="ARBA00022691"/>
    </source>
</evidence>
<keyword evidence="4" id="KW-0949">S-adenosyl-L-methionine</keyword>
<dbReference type="NCBIfam" id="TIGR03704">
    <property type="entry name" value="PrmC_rel_meth"/>
    <property type="match status" value="1"/>
</dbReference>
<dbReference type="Gene3D" id="3.40.50.150">
    <property type="entry name" value="Vaccinia Virus protein VP39"/>
    <property type="match status" value="1"/>
</dbReference>
<reference evidence="8 9" key="1">
    <citation type="submission" date="2017-04" db="EMBL/GenBank/DDBJ databases">
        <title>Comparative genome analysis of Subtercola boreus.</title>
        <authorList>
            <person name="Cho Y.-J."/>
            <person name="Cho A."/>
            <person name="Kim O.-S."/>
            <person name="Lee J.-I."/>
        </authorList>
    </citation>
    <scope>NUCLEOTIDE SEQUENCE [LARGE SCALE GENOMIC DNA]</scope>
    <source>
        <strain evidence="8 9">P27479</strain>
    </source>
</reference>
<evidence type="ECO:0000256" key="2">
    <source>
        <dbReference type="ARBA" id="ARBA00022603"/>
    </source>
</evidence>
<dbReference type="EC" id="2.1.1.297" evidence="1"/>
<keyword evidence="3" id="KW-0808">Transferase</keyword>
<feature type="domain" description="Methyltransferase small" evidence="7">
    <location>
        <begin position="146"/>
        <end position="231"/>
    </location>
</feature>
<protein>
    <recommendedName>
        <fullName evidence="1">peptide chain release factor N(5)-glutamine methyltransferase</fullName>
        <ecNumber evidence="1">2.1.1.297</ecNumber>
    </recommendedName>
</protein>
<keyword evidence="2" id="KW-0489">Methyltransferase</keyword>
<dbReference type="GO" id="GO:0032259">
    <property type="term" value="P:methylation"/>
    <property type="evidence" value="ECO:0007669"/>
    <property type="project" value="UniProtKB-KW"/>
</dbReference>
<evidence type="ECO:0000259" key="7">
    <source>
        <dbReference type="Pfam" id="PF05175"/>
    </source>
</evidence>
<dbReference type="SUPFAM" id="SSF53335">
    <property type="entry name" value="S-adenosyl-L-methionine-dependent methyltransferases"/>
    <property type="match status" value="1"/>
</dbReference>